<keyword evidence="6 13" id="KW-0812">Transmembrane</keyword>
<evidence type="ECO:0000256" key="14">
    <source>
        <dbReference type="RuleBase" id="RU003357"/>
    </source>
</evidence>
<feature type="domain" description="AMIN" evidence="17">
    <location>
        <begin position="38"/>
        <end position="127"/>
    </location>
</feature>
<dbReference type="Pfam" id="PF07715">
    <property type="entry name" value="Plug"/>
    <property type="match status" value="1"/>
</dbReference>
<comment type="similarity">
    <text evidence="2 13 14">Belongs to the TonB-dependent receptor family.</text>
</comment>
<dbReference type="FunFam" id="2.40.170.20:FF:000005">
    <property type="entry name" value="TonB-dependent siderophore receptor"/>
    <property type="match status" value="1"/>
</dbReference>
<dbReference type="GO" id="GO:0038023">
    <property type="term" value="F:signaling receptor activity"/>
    <property type="evidence" value="ECO:0007669"/>
    <property type="project" value="InterPro"/>
</dbReference>
<accession>A0A1U7HN67</accession>
<dbReference type="GO" id="GO:0015891">
    <property type="term" value="P:siderophore transport"/>
    <property type="evidence" value="ECO:0007669"/>
    <property type="project" value="InterPro"/>
</dbReference>
<keyword evidence="9" id="KW-0406">Ion transport</keyword>
<evidence type="ECO:0000256" key="8">
    <source>
        <dbReference type="ARBA" id="ARBA00023004"/>
    </source>
</evidence>
<protein>
    <submittedName>
        <fullName evidence="18">Ferrichrome-iron receptor</fullName>
    </submittedName>
</protein>
<dbReference type="EMBL" id="MRCC01000011">
    <property type="protein sequence ID" value="OKH24988.1"/>
    <property type="molecule type" value="Genomic_DNA"/>
</dbReference>
<keyword evidence="3 13" id="KW-0813">Transport</keyword>
<evidence type="ECO:0000259" key="16">
    <source>
        <dbReference type="Pfam" id="PF07715"/>
    </source>
</evidence>
<dbReference type="InterPro" id="IPR036942">
    <property type="entry name" value="Beta-barrel_TonB_sf"/>
</dbReference>
<evidence type="ECO:0000259" key="15">
    <source>
        <dbReference type="Pfam" id="PF00593"/>
    </source>
</evidence>
<evidence type="ECO:0000313" key="18">
    <source>
        <dbReference type="EMBL" id="OKH24988.1"/>
    </source>
</evidence>
<feature type="domain" description="TonB-dependent receptor-like beta-barrel" evidence="15">
    <location>
        <begin position="337"/>
        <end position="774"/>
    </location>
</feature>
<sequence length="809" mass="89153">MITIQPVWANVPSLAKPQQSTPIAPASVVEVTNVQLKTHAGIEVILITSGQLPVPITWTIGSTLIADIPNAILTLGDRNEFQATEPTSAIASIRVTNLPTKGIRIAITGTEAPPVAEVRTALAGLVVSVVSAPTEDDSIEILVTGEQEDGYLVPNASTATRTNTPILEIPQSIQVIPRQVLEEQQVTRLDEALQNAGGVIYNGTDTFSDVNYSIRGFGGTAVLQDGFRQYDLAEIPEVANIEQIEVLRGPASILYGEIQPGGTINLVTRQPLSDPFYETEIQLGSYNLIRPRFDISGLLNDNATLLYRLNALYSRQDGFRNFDQDFEQFFISPVLTWEISDRTNLTFDLQVSNRERPHDSGTVAFGNSVVDVPRNRIFNEPDDFIRRNFLSVGYNLNHQLSDSWSIRNAFRFKDASVFSDRLSIPLEFDEETGILTRVFALDDFNSQNYTLQTNLVGEFATGSVEHTLLFGVDLSRTNTSQYAIANFTPSPINVFDPVYGVDRPILDTLLFDRTSETDRIGIYLQDQIQIVDNFNLLLGLRYDIVEQRIDNVPALFYPDGDTTQSDNALTPRVGIVYKPIEDIALYASYSQSFNPNTGVAADGTAFEPELGAGFEVGVKAEFLDGNLLATLAYFDITKQNVLTEDPDFPGLGISIATGEQRSRGFEFDLTGQILPGWNIIASYAYTDAAITQDNTIPIGNQLPGIPLHNASLWTTYQIQNGDFQGLGFGIGLNYIGERQGDLSNTFEVASYFLTNVAVFYQRDNWRLALNFKNLFDVDYIGSTGNFGSRTSAGQPGEPFTMIGSISVRF</sequence>
<dbReference type="GO" id="GO:0015344">
    <property type="term" value="F:siderophore uptake transmembrane transporter activity"/>
    <property type="evidence" value="ECO:0007669"/>
    <property type="project" value="TreeGrafter"/>
</dbReference>
<dbReference type="PROSITE" id="PS52016">
    <property type="entry name" value="TONB_DEPENDENT_REC_3"/>
    <property type="match status" value="1"/>
</dbReference>
<keyword evidence="11 13" id="KW-0472">Membrane</keyword>
<evidence type="ECO:0000256" key="4">
    <source>
        <dbReference type="ARBA" id="ARBA00022452"/>
    </source>
</evidence>
<dbReference type="AlphaFoldDB" id="A0A1U7HN67"/>
<evidence type="ECO:0000259" key="17">
    <source>
        <dbReference type="Pfam" id="PF11741"/>
    </source>
</evidence>
<keyword evidence="5" id="KW-0410">Iron transport</keyword>
<keyword evidence="12 13" id="KW-0998">Cell outer membrane</keyword>
<dbReference type="PANTHER" id="PTHR32552">
    <property type="entry name" value="FERRICHROME IRON RECEPTOR-RELATED"/>
    <property type="match status" value="1"/>
</dbReference>
<dbReference type="InterPro" id="IPR010105">
    <property type="entry name" value="TonB_sidphr_rcpt"/>
</dbReference>
<dbReference type="GO" id="GO:0009279">
    <property type="term" value="C:cell outer membrane"/>
    <property type="evidence" value="ECO:0007669"/>
    <property type="project" value="UniProtKB-SubCell"/>
</dbReference>
<evidence type="ECO:0000256" key="13">
    <source>
        <dbReference type="PROSITE-ProRule" id="PRU01360"/>
    </source>
</evidence>
<dbReference type="Gene3D" id="2.170.130.10">
    <property type="entry name" value="TonB-dependent receptor, plug domain"/>
    <property type="match status" value="1"/>
</dbReference>
<dbReference type="CDD" id="cd01347">
    <property type="entry name" value="ligand_gated_channel"/>
    <property type="match status" value="1"/>
</dbReference>
<dbReference type="InterPro" id="IPR021731">
    <property type="entry name" value="AMIN_dom"/>
</dbReference>
<keyword evidence="10 14" id="KW-0798">TonB box</keyword>
<evidence type="ECO:0000256" key="10">
    <source>
        <dbReference type="ARBA" id="ARBA00023077"/>
    </source>
</evidence>
<evidence type="ECO:0000256" key="2">
    <source>
        <dbReference type="ARBA" id="ARBA00009810"/>
    </source>
</evidence>
<evidence type="ECO:0000256" key="9">
    <source>
        <dbReference type="ARBA" id="ARBA00023065"/>
    </source>
</evidence>
<comment type="caution">
    <text evidence="18">The sequence shown here is derived from an EMBL/GenBank/DDBJ whole genome shotgun (WGS) entry which is preliminary data.</text>
</comment>
<dbReference type="InterPro" id="IPR000531">
    <property type="entry name" value="Beta-barrel_TonB"/>
</dbReference>
<evidence type="ECO:0000256" key="1">
    <source>
        <dbReference type="ARBA" id="ARBA00004571"/>
    </source>
</evidence>
<evidence type="ECO:0000256" key="6">
    <source>
        <dbReference type="ARBA" id="ARBA00022692"/>
    </source>
</evidence>
<dbReference type="NCBIfam" id="TIGR01783">
    <property type="entry name" value="TonB-siderophor"/>
    <property type="match status" value="1"/>
</dbReference>
<dbReference type="FunFam" id="2.170.130.10:FF:000001">
    <property type="entry name" value="Catecholate siderophore TonB-dependent receptor"/>
    <property type="match status" value="1"/>
</dbReference>
<keyword evidence="7" id="KW-0732">Signal</keyword>
<dbReference type="Gene3D" id="2.40.170.20">
    <property type="entry name" value="TonB-dependent receptor, beta-barrel domain"/>
    <property type="match status" value="1"/>
</dbReference>
<dbReference type="Pfam" id="PF00593">
    <property type="entry name" value="TonB_dep_Rec_b-barrel"/>
    <property type="match status" value="1"/>
</dbReference>
<dbReference type="STRING" id="247279.NIES1031_14130"/>
<dbReference type="OrthoDB" id="427542at2"/>
<reference evidence="18 19" key="1">
    <citation type="submission" date="2016-11" db="EMBL/GenBank/DDBJ databases">
        <title>Draft Genome Sequences of Nine Cyanobacterial Strains from Diverse Habitats.</title>
        <authorList>
            <person name="Zhu T."/>
            <person name="Hou S."/>
            <person name="Lu X."/>
            <person name="Hess W.R."/>
        </authorList>
    </citation>
    <scope>NUCLEOTIDE SEQUENCE [LARGE SCALE GENOMIC DNA]</scope>
    <source>
        <strain evidence="18 19">5.2 s.c.1</strain>
    </source>
</reference>
<evidence type="ECO:0000256" key="12">
    <source>
        <dbReference type="ARBA" id="ARBA00023237"/>
    </source>
</evidence>
<comment type="subcellular location">
    <subcellularLocation>
        <location evidence="1 13">Cell outer membrane</location>
        <topology evidence="1 13">Multi-pass membrane protein</topology>
    </subcellularLocation>
</comment>
<dbReference type="InterPro" id="IPR012910">
    <property type="entry name" value="Plug_dom"/>
</dbReference>
<evidence type="ECO:0000256" key="7">
    <source>
        <dbReference type="ARBA" id="ARBA00022729"/>
    </source>
</evidence>
<dbReference type="InterPro" id="IPR039426">
    <property type="entry name" value="TonB-dep_rcpt-like"/>
</dbReference>
<dbReference type="InterPro" id="IPR037066">
    <property type="entry name" value="Plug_dom_sf"/>
</dbReference>
<keyword evidence="4 13" id="KW-1134">Transmembrane beta strand</keyword>
<keyword evidence="8" id="KW-0408">Iron</keyword>
<evidence type="ECO:0000313" key="19">
    <source>
        <dbReference type="Proteomes" id="UP000185984"/>
    </source>
</evidence>
<dbReference type="PANTHER" id="PTHR32552:SF68">
    <property type="entry name" value="FERRICHROME OUTER MEMBRANE TRANSPORTER_PHAGE RECEPTOR"/>
    <property type="match status" value="1"/>
</dbReference>
<name>A0A1U7HN67_9CHRO</name>
<evidence type="ECO:0000256" key="11">
    <source>
        <dbReference type="ARBA" id="ARBA00023136"/>
    </source>
</evidence>
<dbReference type="Proteomes" id="UP000185984">
    <property type="component" value="Unassembled WGS sequence"/>
</dbReference>
<dbReference type="RefSeq" id="WP_073550150.1">
    <property type="nucleotide sequence ID" value="NZ_MRCC01000011.1"/>
</dbReference>
<proteinExistence type="inferred from homology"/>
<keyword evidence="19" id="KW-1185">Reference proteome</keyword>
<organism evidence="18 19">
    <name type="scientific">Chroogloeocystis siderophila 5.2 s.c.1</name>
    <dbReference type="NCBI Taxonomy" id="247279"/>
    <lineage>
        <taxon>Bacteria</taxon>
        <taxon>Bacillati</taxon>
        <taxon>Cyanobacteriota</taxon>
        <taxon>Cyanophyceae</taxon>
        <taxon>Oscillatoriophycideae</taxon>
        <taxon>Chroococcales</taxon>
        <taxon>Chroococcaceae</taxon>
        <taxon>Chroogloeocystis</taxon>
    </lineage>
</organism>
<dbReference type="SUPFAM" id="SSF56935">
    <property type="entry name" value="Porins"/>
    <property type="match status" value="1"/>
</dbReference>
<evidence type="ECO:0000256" key="5">
    <source>
        <dbReference type="ARBA" id="ARBA00022496"/>
    </source>
</evidence>
<keyword evidence="18" id="KW-0675">Receptor</keyword>
<gene>
    <name evidence="18" type="ORF">NIES1031_14130</name>
</gene>
<evidence type="ECO:0000256" key="3">
    <source>
        <dbReference type="ARBA" id="ARBA00022448"/>
    </source>
</evidence>
<dbReference type="Pfam" id="PF11741">
    <property type="entry name" value="AMIN"/>
    <property type="match status" value="1"/>
</dbReference>
<feature type="domain" description="TonB-dependent receptor plug" evidence="16">
    <location>
        <begin position="167"/>
        <end position="263"/>
    </location>
</feature>